<dbReference type="EMBL" id="GBRH01216063">
    <property type="protein sequence ID" value="JAD81832.1"/>
    <property type="molecule type" value="Transcribed_RNA"/>
</dbReference>
<feature type="compositionally biased region" description="Basic residues" evidence="1">
    <location>
        <begin position="21"/>
        <end position="31"/>
    </location>
</feature>
<evidence type="ECO:0000313" key="2">
    <source>
        <dbReference type="EMBL" id="JAD81832.1"/>
    </source>
</evidence>
<organism evidence="2">
    <name type="scientific">Arundo donax</name>
    <name type="common">Giant reed</name>
    <name type="synonym">Donax arundinaceus</name>
    <dbReference type="NCBI Taxonomy" id="35708"/>
    <lineage>
        <taxon>Eukaryota</taxon>
        <taxon>Viridiplantae</taxon>
        <taxon>Streptophyta</taxon>
        <taxon>Embryophyta</taxon>
        <taxon>Tracheophyta</taxon>
        <taxon>Spermatophyta</taxon>
        <taxon>Magnoliopsida</taxon>
        <taxon>Liliopsida</taxon>
        <taxon>Poales</taxon>
        <taxon>Poaceae</taxon>
        <taxon>PACMAD clade</taxon>
        <taxon>Arundinoideae</taxon>
        <taxon>Arundineae</taxon>
        <taxon>Arundo</taxon>
    </lineage>
</organism>
<dbReference type="AlphaFoldDB" id="A0A0A9DDI8"/>
<name>A0A0A9DDI8_ARUDO</name>
<sequence length="31" mass="3787">MRMPPRPSRTIGGRPWLIRGERRRRRLGRKS</sequence>
<accession>A0A0A9DDI8</accession>
<proteinExistence type="predicted"/>
<evidence type="ECO:0000256" key="1">
    <source>
        <dbReference type="SAM" id="MobiDB-lite"/>
    </source>
</evidence>
<reference evidence="2" key="2">
    <citation type="journal article" date="2015" name="Data Brief">
        <title>Shoot transcriptome of the giant reed, Arundo donax.</title>
        <authorList>
            <person name="Barrero R.A."/>
            <person name="Guerrero F.D."/>
            <person name="Moolhuijzen P."/>
            <person name="Goolsby J.A."/>
            <person name="Tidwell J."/>
            <person name="Bellgard S.E."/>
            <person name="Bellgard M.I."/>
        </authorList>
    </citation>
    <scope>NUCLEOTIDE SEQUENCE</scope>
    <source>
        <tissue evidence="2">Shoot tissue taken approximately 20 cm above the soil surface</tissue>
    </source>
</reference>
<protein>
    <submittedName>
        <fullName evidence="2">Uncharacterized protein</fullName>
    </submittedName>
</protein>
<feature type="region of interest" description="Disordered" evidence="1">
    <location>
        <begin position="1"/>
        <end position="31"/>
    </location>
</feature>
<reference evidence="2" key="1">
    <citation type="submission" date="2014-09" db="EMBL/GenBank/DDBJ databases">
        <authorList>
            <person name="Magalhaes I.L.F."/>
            <person name="Oliveira U."/>
            <person name="Santos F.R."/>
            <person name="Vidigal T.H.D.A."/>
            <person name="Brescovit A.D."/>
            <person name="Santos A.J."/>
        </authorList>
    </citation>
    <scope>NUCLEOTIDE SEQUENCE</scope>
    <source>
        <tissue evidence="2">Shoot tissue taken approximately 20 cm above the soil surface</tissue>
    </source>
</reference>